<sequence>MVFNIKENDFFVKKGPVFTNFLLADEINRAPAKVQSALLEAMQERQVTLGDETFKLNDPFLVLATQNPLEQEGTYALPEAQSDRFMLKTIVGYPSKEDELGILSKHRAKEKPQVVKILDMEAVARMREL</sequence>
<dbReference type="GO" id="GO:0016887">
    <property type="term" value="F:ATP hydrolysis activity"/>
    <property type="evidence" value="ECO:0007669"/>
    <property type="project" value="InterPro"/>
</dbReference>
<evidence type="ECO:0000313" key="1">
    <source>
        <dbReference type="EMBL" id="CAD7237034.1"/>
    </source>
</evidence>
<dbReference type="SUPFAM" id="SSF52540">
    <property type="entry name" value="P-loop containing nucleoside triphosphate hydrolases"/>
    <property type="match status" value="1"/>
</dbReference>
<proteinExistence type="predicted"/>
<dbReference type="PANTHER" id="PTHR42759">
    <property type="entry name" value="MOXR FAMILY PROTEIN"/>
    <property type="match status" value="1"/>
</dbReference>
<dbReference type="OrthoDB" id="422220at2759"/>
<accession>A0A7R8ZU23</accession>
<gene>
    <name evidence="1" type="ORF">CTOB1V02_LOCUS14849</name>
</gene>
<dbReference type="EMBL" id="OB684115">
    <property type="protein sequence ID" value="CAD7237034.1"/>
    <property type="molecule type" value="Genomic_DNA"/>
</dbReference>
<dbReference type="GO" id="GO:0005524">
    <property type="term" value="F:ATP binding"/>
    <property type="evidence" value="ECO:0007669"/>
    <property type="project" value="InterPro"/>
</dbReference>
<dbReference type="PANTHER" id="PTHR42759:SF1">
    <property type="entry name" value="MAGNESIUM-CHELATASE SUBUNIT CHLD"/>
    <property type="match status" value="1"/>
</dbReference>
<dbReference type="InterPro" id="IPR050764">
    <property type="entry name" value="CbbQ/NirQ/NorQ/GpvN"/>
</dbReference>
<protein>
    <submittedName>
        <fullName evidence="1">Uncharacterized protein</fullName>
    </submittedName>
</protein>
<reference evidence="1" key="1">
    <citation type="submission" date="2020-11" db="EMBL/GenBank/DDBJ databases">
        <authorList>
            <person name="Tran Van P."/>
        </authorList>
    </citation>
    <scope>NUCLEOTIDE SEQUENCE</scope>
</reference>
<name>A0A7R8ZU23_9CRUS</name>
<dbReference type="AlphaFoldDB" id="A0A7R8ZU23"/>
<dbReference type="Pfam" id="PF07726">
    <property type="entry name" value="AAA_3"/>
    <property type="match status" value="1"/>
</dbReference>
<dbReference type="Gene3D" id="3.40.50.300">
    <property type="entry name" value="P-loop containing nucleotide triphosphate hydrolases"/>
    <property type="match status" value="1"/>
</dbReference>
<dbReference type="InterPro" id="IPR027417">
    <property type="entry name" value="P-loop_NTPase"/>
</dbReference>
<organism evidence="1">
    <name type="scientific">Cyprideis torosa</name>
    <dbReference type="NCBI Taxonomy" id="163714"/>
    <lineage>
        <taxon>Eukaryota</taxon>
        <taxon>Metazoa</taxon>
        <taxon>Ecdysozoa</taxon>
        <taxon>Arthropoda</taxon>
        <taxon>Crustacea</taxon>
        <taxon>Oligostraca</taxon>
        <taxon>Ostracoda</taxon>
        <taxon>Podocopa</taxon>
        <taxon>Podocopida</taxon>
        <taxon>Cytherocopina</taxon>
        <taxon>Cytheroidea</taxon>
        <taxon>Cytherideidae</taxon>
        <taxon>Cyprideis</taxon>
    </lineage>
</organism>
<dbReference type="InterPro" id="IPR011703">
    <property type="entry name" value="ATPase_AAA-3"/>
</dbReference>
<feature type="non-terminal residue" evidence="1">
    <location>
        <position position="129"/>
    </location>
</feature>